<accession>A0ABI7XIR8</accession>
<keyword evidence="2" id="KW-1185">Reference proteome</keyword>
<reference evidence="1" key="1">
    <citation type="journal article" date="2007" name="Genome Res.">
        <title>Initial sequence and comparative analysis of the cat genome.</title>
        <authorList>
            <person name="Pontius J.U."/>
            <person name="Mullikin J.C."/>
            <person name="Smith D.R."/>
            <person name="Lindblad-Toh K."/>
            <person name="Gnerre S."/>
            <person name="Clamp M."/>
            <person name="Chang J."/>
            <person name="Stephens R."/>
            <person name="Neelam B."/>
            <person name="Volfovsky N."/>
            <person name="Schaffer A.A."/>
            <person name="Agarwala R."/>
            <person name="Narfstrom K."/>
            <person name="Murphy W.J."/>
            <person name="Giger U."/>
            <person name="Roca A.L."/>
            <person name="Antunes A."/>
            <person name="Menotti-Raymond M."/>
            <person name="Yuhki N."/>
            <person name="Pecon-Slattery J."/>
            <person name="Johnson W.E."/>
            <person name="Bourque G."/>
            <person name="Tesler G."/>
            <person name="O'Brien S.J."/>
        </authorList>
    </citation>
    <scope>NUCLEOTIDE SEQUENCE [LARGE SCALE GENOMIC DNA]</scope>
    <source>
        <strain evidence="1">Abyssinian</strain>
    </source>
</reference>
<dbReference type="Ensembl" id="ENSFCTT00005033381.1">
    <property type="protein sequence ID" value="ENSFCTP00005022513.1"/>
    <property type="gene ID" value="ENSFCTG00005011801.1"/>
</dbReference>
<dbReference type="Ensembl" id="ENSFCTT00005033319.1">
    <property type="protein sequence ID" value="ENSFCTP00005022452.1"/>
    <property type="gene ID" value="ENSFCTG00005011801.1"/>
</dbReference>
<dbReference type="Ensembl" id="ENSFCTT00005033330.1">
    <property type="protein sequence ID" value="ENSFCTP00005022462.1"/>
    <property type="gene ID" value="ENSFCTG00005011801.1"/>
</dbReference>
<proteinExistence type="predicted"/>
<dbReference type="Proteomes" id="UP000823872">
    <property type="component" value="Chromosome D2"/>
</dbReference>
<name>A0ABI7XIR8_FELCA</name>
<dbReference type="Ensembl" id="ENSFCTT00005033357.1">
    <property type="protein sequence ID" value="ENSFCTP00005022490.1"/>
    <property type="gene ID" value="ENSFCTG00005011801.1"/>
</dbReference>
<sequence length="152" mass="17888">ESRNKSNTCDQFIVDSVPKTVQCSKNSLINKWCQDNWISRSKRRKLLLTSHHKNKQTNKQTTHTQKAKNLKWIKDLNIRAKTIKLLEENLSVNLHDLGFGNGFLRYDNKSTSDNKNDILDFITVNNFKTSKDMIKKVKRQPENGRKYFKSYI</sequence>
<reference evidence="1" key="2">
    <citation type="submission" date="2011-09" db="EMBL/GenBank/DDBJ databases">
        <title>Sequence assembly of the Felis catus genome version 6.2.</title>
        <authorList>
            <person name="Hillier L.W."/>
            <person name="Warren W."/>
            <person name="Obrien S."/>
            <person name="Wilson R.K."/>
        </authorList>
    </citation>
    <scope>NUCLEOTIDE SEQUENCE [LARGE SCALE GENOMIC DNA]</scope>
    <source>
        <strain evidence="1">Abyssinian</strain>
    </source>
</reference>
<protein>
    <submittedName>
        <fullName evidence="1">Uncharacterized protein</fullName>
    </submittedName>
</protein>
<organism evidence="1 2">
    <name type="scientific">Felis catus</name>
    <name type="common">Cat</name>
    <name type="synonym">Felis silvestris catus</name>
    <dbReference type="NCBI Taxonomy" id="9685"/>
    <lineage>
        <taxon>Eukaryota</taxon>
        <taxon>Metazoa</taxon>
        <taxon>Chordata</taxon>
        <taxon>Craniata</taxon>
        <taxon>Vertebrata</taxon>
        <taxon>Euteleostomi</taxon>
        <taxon>Mammalia</taxon>
        <taxon>Eutheria</taxon>
        <taxon>Laurasiatheria</taxon>
        <taxon>Carnivora</taxon>
        <taxon>Feliformia</taxon>
        <taxon>Felidae</taxon>
        <taxon>Felinae</taxon>
        <taxon>Felis</taxon>
    </lineage>
</organism>
<dbReference type="Ensembl" id="ENSFCTT00005033344.1">
    <property type="protein sequence ID" value="ENSFCTP00005022477.1"/>
    <property type="gene ID" value="ENSFCTG00005011801.1"/>
</dbReference>
<dbReference type="GeneTree" id="ENSGT01090000263337"/>
<evidence type="ECO:0000313" key="1">
    <source>
        <dbReference type="Ensembl" id="ENSFCTP00005022462.1"/>
    </source>
</evidence>
<evidence type="ECO:0000313" key="2">
    <source>
        <dbReference type="Proteomes" id="UP000823872"/>
    </source>
</evidence>
<reference evidence="1" key="4">
    <citation type="submission" date="2025-05" db="UniProtKB">
        <authorList>
            <consortium name="Ensembl"/>
        </authorList>
    </citation>
    <scope>IDENTIFICATION</scope>
    <source>
        <strain evidence="1">breed Abyssinian</strain>
    </source>
</reference>
<reference evidence="2" key="3">
    <citation type="submission" date="2021-02" db="EMBL/GenBank/DDBJ databases">
        <title>Safari Cat Assemblies.</title>
        <authorList>
            <person name="Bredemeyer K.R."/>
            <person name="Murphy W.J."/>
        </authorList>
    </citation>
    <scope>NUCLEOTIDE SEQUENCE [LARGE SCALE GENOMIC DNA]</scope>
</reference>